<dbReference type="EMBL" id="JBHTLT010000026">
    <property type="protein sequence ID" value="MFD1204519.1"/>
    <property type="molecule type" value="Genomic_DNA"/>
</dbReference>
<dbReference type="PANTHER" id="PTHR43308">
    <property type="entry name" value="OUTER MEMBRANE PROTEIN ALPHA-RELATED"/>
    <property type="match status" value="1"/>
</dbReference>
<sequence length="1214" mass="129034">MANQPTKYRKFVVGAASAALVASAVAPVASAASFTDVADNNSHKASIDALVAKGVISGYPDGSFQPNKTLTRSDVVKMMGKWLKAEGYSVPTDYKTNPRFADLTSASNDELLQMAALVKDNGLFVGTPDGKLDPAGNITRENMAIVIVRAFDRVHNIDLATYVAGQEFKKDVVDLAQAKAEARPAIDVLDYFDITNPANPTFDPKGTTTRAQFASFLNKAIETDYSEVATGVVGDATVKAVNATTVEVTFKDAVENVNSLNFTIEGLTVSNAAVKQSDNKTVVLTTAVQEGGKEYTVSLNSKEIGKFKGVSAVVPTKIDITTQSVQGKTGQQAIISADVGVKQEGIPVTFNVKADTNNTLNKDQVFEAVTNADGIATFSYTQYAAGTDEVIAYPTGAPTVRSHAFVFWGVDTILSIESTDKKGNSVNNGEDKTYKLTYLDPKTGKPVANQKFFVTFEENVNVNVNKASKATVNGVNPRQLLNNEDPVVAEVTTDAKGEAVFVVSGSNTAVTPIVFIDNGGRDTAKYVREKYEASKLQARAEKVTFAAIQSEYTIDVTRDGLEEAAVGVKNGREYKVVVKTKDGKAAANEIVNIAFNEDIDRNINTVTNAKFIDFDSNDDPYYVNERVIQVKTNSKGEAEFTIGSDDPKDYATPIAWIDVNSPDAKDGNLDEGETYKIAPISYFAEAKLTSGAVKAKDSSGKNVPRTGKPVFSGNEVAKFEFIAANQSGKAVEALPTGYKDVDATFTISNTGDNNILVRETTRTGTIKETTVAPNRNYTTGTITGFNPSIEVISIGDKNAAVKVSASGTAVPSSTDKRPINLGSHSVEAKFESSKNVGTEHFGIVSKFDKDKKEITFAGKNKVSYKDKNVSFFDEREVGSKTLTENEFAKEVNAAIEAGKLAEVRLLINGDNYKFILVKDTAVKGTDVTISAAQALDVNNDGVADTVELTFSKAINEDVLKSVDFTFTDGSVKAQSVSAVTETKVNIKISGADGLAVPVLEYSAAQYLAKDYGDLKAGTINVTAASESSLLVAARSAVASAETLKTQEAVNTAQDLLNALPNSQEKTALQARLNVVKSEVLESAAKLTAAKAAVANAENAKTLQAYNAALALVNELPAGTDKDALLDRLNAVKDTIDEAADVADVKAAKEAIDALNLVWDTDLETTLSIVSDAIEEITLPEGVTATVAEGTEENAGKVVVTITKGSATETIVIEA</sequence>
<evidence type="ECO:0000256" key="4">
    <source>
        <dbReference type="SAM" id="SignalP"/>
    </source>
</evidence>
<feature type="domain" description="SLH" evidence="5">
    <location>
        <begin position="95"/>
        <end position="161"/>
    </location>
</feature>
<reference evidence="7" key="1">
    <citation type="journal article" date="2019" name="Int. J. Syst. Evol. Microbiol.">
        <title>The Global Catalogue of Microorganisms (GCM) 10K type strain sequencing project: providing services to taxonomists for standard genome sequencing and annotation.</title>
        <authorList>
            <consortium name="The Broad Institute Genomics Platform"/>
            <consortium name="The Broad Institute Genome Sequencing Center for Infectious Disease"/>
            <person name="Wu L."/>
            <person name="Ma J."/>
        </authorList>
    </citation>
    <scope>NUCLEOTIDE SEQUENCE [LARGE SCALE GENOMIC DNA]</scope>
    <source>
        <strain evidence="7">CCUG 53915</strain>
    </source>
</reference>
<keyword evidence="3 4" id="KW-0732">Signal</keyword>
<dbReference type="Pfam" id="PF00395">
    <property type="entry name" value="SLH"/>
    <property type="match status" value="2"/>
</dbReference>
<evidence type="ECO:0000313" key="7">
    <source>
        <dbReference type="Proteomes" id="UP001597231"/>
    </source>
</evidence>
<feature type="domain" description="SLH" evidence="5">
    <location>
        <begin position="30"/>
        <end position="93"/>
    </location>
</feature>
<evidence type="ECO:0000259" key="5">
    <source>
        <dbReference type="PROSITE" id="PS51272"/>
    </source>
</evidence>
<organism evidence="6 7">
    <name type="scientific">Sporosarcina contaminans</name>
    <dbReference type="NCBI Taxonomy" id="633403"/>
    <lineage>
        <taxon>Bacteria</taxon>
        <taxon>Bacillati</taxon>
        <taxon>Bacillota</taxon>
        <taxon>Bacilli</taxon>
        <taxon>Bacillales</taxon>
        <taxon>Caryophanaceae</taxon>
        <taxon>Sporosarcina</taxon>
    </lineage>
</organism>
<feature type="domain" description="SLH" evidence="5">
    <location>
        <begin position="165"/>
        <end position="231"/>
    </location>
</feature>
<dbReference type="RefSeq" id="WP_381479958.1">
    <property type="nucleotide sequence ID" value="NZ_JBHTLT010000026.1"/>
</dbReference>
<dbReference type="InterPro" id="IPR014755">
    <property type="entry name" value="Cu-Rt/internalin_Ig-like"/>
</dbReference>
<keyword evidence="7" id="KW-1185">Reference proteome</keyword>
<dbReference type="Gene3D" id="2.60.40.1220">
    <property type="match status" value="1"/>
</dbReference>
<feature type="signal peptide" evidence="4">
    <location>
        <begin position="1"/>
        <end position="31"/>
    </location>
</feature>
<evidence type="ECO:0000313" key="6">
    <source>
        <dbReference type="EMBL" id="MFD1204519.1"/>
    </source>
</evidence>
<evidence type="ECO:0000256" key="3">
    <source>
        <dbReference type="ARBA" id="ARBA00022729"/>
    </source>
</evidence>
<evidence type="ECO:0000256" key="2">
    <source>
        <dbReference type="ARBA" id="ARBA00022525"/>
    </source>
</evidence>
<name>A0ABW3TWW7_9BACL</name>
<comment type="caution">
    <text evidence="6">The sequence shown here is derived from an EMBL/GenBank/DDBJ whole genome shotgun (WGS) entry which is preliminary data.</text>
</comment>
<dbReference type="PROSITE" id="PS51272">
    <property type="entry name" value="SLH"/>
    <property type="match status" value="3"/>
</dbReference>
<evidence type="ECO:0000256" key="1">
    <source>
        <dbReference type="ARBA" id="ARBA00004613"/>
    </source>
</evidence>
<dbReference type="InterPro" id="IPR041909">
    <property type="entry name" value="Sbi_C3_db_domIV"/>
</dbReference>
<accession>A0ABW3TWW7</accession>
<dbReference type="Gene3D" id="1.10.10.1270">
    <property type="entry name" value="Sbi, C3 binding domain IV"/>
    <property type="match status" value="1"/>
</dbReference>
<dbReference type="Proteomes" id="UP001597231">
    <property type="component" value="Unassembled WGS sequence"/>
</dbReference>
<dbReference type="InterPro" id="IPR001119">
    <property type="entry name" value="SLH_dom"/>
</dbReference>
<protein>
    <submittedName>
        <fullName evidence="6">S-layer homology domain-containing protein</fullName>
    </submittedName>
</protein>
<keyword evidence="2" id="KW-0964">Secreted</keyword>
<comment type="subcellular location">
    <subcellularLocation>
        <location evidence="1">Secreted</location>
    </subcellularLocation>
</comment>
<dbReference type="InterPro" id="IPR051465">
    <property type="entry name" value="Cell_Envelope_Struct_Comp"/>
</dbReference>
<feature type="chain" id="PRO_5046047221" evidence="4">
    <location>
        <begin position="32"/>
        <end position="1214"/>
    </location>
</feature>
<proteinExistence type="predicted"/>
<gene>
    <name evidence="6" type="ORF">ACFQ38_05265</name>
</gene>